<dbReference type="GO" id="GO:0005524">
    <property type="term" value="F:ATP binding"/>
    <property type="evidence" value="ECO:0007669"/>
    <property type="project" value="UniProtKB-UniRule"/>
</dbReference>
<dbReference type="InterPro" id="IPR022414">
    <property type="entry name" value="ATP-guanido_PTrfase_cat"/>
</dbReference>
<keyword evidence="5 7" id="KW-0067">ATP-binding</keyword>
<dbReference type="SUPFAM" id="SSF48034">
    <property type="entry name" value="Guanido kinase N-terminal domain"/>
    <property type="match status" value="1"/>
</dbReference>
<dbReference type="FunFam" id="1.10.135.10:FF:000005">
    <property type="entry name" value="Glycocyamine kinase beta chain"/>
    <property type="match status" value="1"/>
</dbReference>
<evidence type="ECO:0008006" key="12">
    <source>
        <dbReference type="Google" id="ProtNLM"/>
    </source>
</evidence>
<dbReference type="Pfam" id="PF00217">
    <property type="entry name" value="ATP-gua_Ptrans"/>
    <property type="match status" value="1"/>
</dbReference>
<dbReference type="AlphaFoldDB" id="A0A814B956"/>
<evidence type="ECO:0000256" key="2">
    <source>
        <dbReference type="ARBA" id="ARBA00022679"/>
    </source>
</evidence>
<dbReference type="EMBL" id="CAJNOC010002279">
    <property type="protein sequence ID" value="CAF0923555.1"/>
    <property type="molecule type" value="Genomic_DNA"/>
</dbReference>
<feature type="binding site" evidence="7">
    <location>
        <begin position="157"/>
        <end position="161"/>
    </location>
    <ligand>
        <name>ATP</name>
        <dbReference type="ChEBI" id="CHEBI:30616"/>
    </ligand>
</feature>
<evidence type="ECO:0000259" key="8">
    <source>
        <dbReference type="PROSITE" id="PS51509"/>
    </source>
</evidence>
<evidence type="ECO:0000256" key="3">
    <source>
        <dbReference type="ARBA" id="ARBA00022741"/>
    </source>
</evidence>
<gene>
    <name evidence="10" type="ORF">OXX778_LOCUS12514</name>
</gene>
<evidence type="ECO:0000256" key="4">
    <source>
        <dbReference type="ARBA" id="ARBA00022777"/>
    </source>
</evidence>
<comment type="caution">
    <text evidence="10">The sequence shown here is derived from an EMBL/GenBank/DDBJ whole genome shotgun (WGS) entry which is preliminary data.</text>
</comment>
<feature type="binding site" evidence="7">
    <location>
        <begin position="354"/>
        <end position="359"/>
    </location>
    <ligand>
        <name>ATP</name>
        <dbReference type="ChEBI" id="CHEBI:30616"/>
    </ligand>
</feature>
<dbReference type="PANTHER" id="PTHR11547">
    <property type="entry name" value="ARGININE OR CREATINE KINASE"/>
    <property type="match status" value="1"/>
</dbReference>
<keyword evidence="2 7" id="KW-0808">Transferase</keyword>
<dbReference type="SUPFAM" id="SSF55931">
    <property type="entry name" value="Glutamine synthetase/guanido kinase"/>
    <property type="match status" value="1"/>
</dbReference>
<proteinExistence type="inferred from homology"/>
<evidence type="ECO:0000256" key="7">
    <source>
        <dbReference type="PROSITE-ProRule" id="PRU00843"/>
    </source>
</evidence>
<dbReference type="GO" id="GO:0004111">
    <property type="term" value="F:creatine kinase activity"/>
    <property type="evidence" value="ECO:0007669"/>
    <property type="project" value="InterPro"/>
</dbReference>
<dbReference type="Proteomes" id="UP000663879">
    <property type="component" value="Unassembled WGS sequence"/>
</dbReference>
<evidence type="ECO:0000256" key="5">
    <source>
        <dbReference type="ARBA" id="ARBA00022840"/>
    </source>
</evidence>
<comment type="similarity">
    <text evidence="1 6">Belongs to the ATP:guanido phosphotransferase family.</text>
</comment>
<comment type="caution">
    <text evidence="7">Lacks conserved residue(s) required for the propagation of feature annotation.</text>
</comment>
<dbReference type="InterPro" id="IPR036802">
    <property type="entry name" value="ATP-guanido_PTrfase_N_sf"/>
</dbReference>
<feature type="binding site" evidence="7">
    <location>
        <begin position="320"/>
        <end position="324"/>
    </location>
    <ligand>
        <name>ATP</name>
        <dbReference type="ChEBI" id="CHEBI:30616"/>
    </ligand>
</feature>
<evidence type="ECO:0000256" key="1">
    <source>
        <dbReference type="ARBA" id="ARBA00006798"/>
    </source>
</evidence>
<dbReference type="InterPro" id="IPR022413">
    <property type="entry name" value="ATP-guanido_PTrfase_N"/>
</dbReference>
<dbReference type="PANTHER" id="PTHR11547:SF57">
    <property type="entry name" value="PHOSPHAGEN KINASE C-TERMINAL DOMAIN-CONTAINING PROTEIN"/>
    <property type="match status" value="1"/>
</dbReference>
<dbReference type="GO" id="GO:0046314">
    <property type="term" value="P:phosphocreatine biosynthetic process"/>
    <property type="evidence" value="ECO:0007669"/>
    <property type="project" value="InterPro"/>
</dbReference>
<keyword evidence="4 7" id="KW-0418">Kinase</keyword>
<protein>
    <recommendedName>
        <fullName evidence="12">Creatine kinase</fullName>
    </recommendedName>
</protein>
<dbReference type="GO" id="GO:0005615">
    <property type="term" value="C:extracellular space"/>
    <property type="evidence" value="ECO:0007669"/>
    <property type="project" value="TreeGrafter"/>
</dbReference>
<evidence type="ECO:0000259" key="9">
    <source>
        <dbReference type="PROSITE" id="PS51510"/>
    </source>
</evidence>
<name>A0A814B956_9BILA</name>
<sequence>MYKTLLSKTPLRIFAAATCGCIVYQKYDEIKQQPLIAAGINYSRRFYPASSEYPDVSRNRNIMARNLTKDLYARLRDRRTPNGFTIDDAIQTGIDNVGTFSFTGAVAGDEDSYKIYKELFDKIIVEKHGFKPDDTHQTDLDASKIQNGQFDSDFVLSIRIRTIRNIKGYCLPTFCTRGERRDIESIIVKALYGLENLKGTYYALKELSQDEETALSNQELMMPRPYHPIELSCNLGRDWPDSRGIWIDENRTLAAYLNRRDHVVLAVTDKSCDLKSTFTKFVDFVGNFEQQIRAQKWDVMCNKHLGYITTDPKDLGTALKLSVRIKLPKLSQDSRLSALLKMLNLSQSYKVLGENYNIEESADKQDSEHPVVEVSSKVTLGQSEVQITQAFIESINKLIEAEKTVSNGGDLDKFLYHK</sequence>
<evidence type="ECO:0000313" key="11">
    <source>
        <dbReference type="Proteomes" id="UP000663879"/>
    </source>
</evidence>
<keyword evidence="11" id="KW-1185">Reference proteome</keyword>
<dbReference type="Pfam" id="PF02807">
    <property type="entry name" value="ATP-gua_PtransN"/>
    <property type="match status" value="1"/>
</dbReference>
<keyword evidence="3 7" id="KW-0547">Nucleotide-binding</keyword>
<feature type="domain" description="Phosphagen kinase C-terminal" evidence="9">
    <location>
        <begin position="154"/>
        <end position="405"/>
    </location>
</feature>
<feature type="domain" description="Phosphagen kinase N-terminal" evidence="8">
    <location>
        <begin position="43"/>
        <end position="129"/>
    </location>
</feature>
<dbReference type="InterPro" id="IPR000749">
    <property type="entry name" value="ATP-guanido_PTrfase"/>
</dbReference>
<dbReference type="Gene3D" id="3.30.590.10">
    <property type="entry name" value="Glutamine synthetase/guanido kinase, catalytic domain"/>
    <property type="match status" value="1"/>
</dbReference>
<dbReference type="OrthoDB" id="430219at2759"/>
<dbReference type="PROSITE" id="PS51510">
    <property type="entry name" value="PHOSPHAGEN_KINASE_C"/>
    <property type="match status" value="1"/>
</dbReference>
<evidence type="ECO:0000313" key="10">
    <source>
        <dbReference type="EMBL" id="CAF0923555.1"/>
    </source>
</evidence>
<dbReference type="InterPro" id="IPR014746">
    <property type="entry name" value="Gln_synth/guanido_kin_cat_dom"/>
</dbReference>
<organism evidence="10 11">
    <name type="scientific">Brachionus calyciflorus</name>
    <dbReference type="NCBI Taxonomy" id="104777"/>
    <lineage>
        <taxon>Eukaryota</taxon>
        <taxon>Metazoa</taxon>
        <taxon>Spiralia</taxon>
        <taxon>Gnathifera</taxon>
        <taxon>Rotifera</taxon>
        <taxon>Eurotatoria</taxon>
        <taxon>Monogononta</taxon>
        <taxon>Pseudotrocha</taxon>
        <taxon>Ploima</taxon>
        <taxon>Brachionidae</taxon>
        <taxon>Brachionus</taxon>
    </lineage>
</organism>
<accession>A0A814B956</accession>
<dbReference type="Gene3D" id="1.10.135.10">
    <property type="entry name" value="ATP:guanido phosphotransferase, N-terminal domain"/>
    <property type="match status" value="1"/>
</dbReference>
<reference evidence="10" key="1">
    <citation type="submission" date="2021-02" db="EMBL/GenBank/DDBJ databases">
        <authorList>
            <person name="Nowell W R."/>
        </authorList>
    </citation>
    <scope>NUCLEOTIDE SEQUENCE</scope>
    <source>
        <strain evidence="10">Ploen Becks lab</strain>
    </source>
</reference>
<dbReference type="PROSITE" id="PS51509">
    <property type="entry name" value="PHOSPHAGEN_KINASE_N"/>
    <property type="match status" value="1"/>
</dbReference>
<evidence type="ECO:0000256" key="6">
    <source>
        <dbReference type="PROSITE-ProRule" id="PRU00842"/>
    </source>
</evidence>